<evidence type="ECO:0000256" key="1">
    <source>
        <dbReference type="ARBA" id="ARBA00008887"/>
    </source>
</evidence>
<accession>A0A5N5TJB1</accession>
<dbReference type="GO" id="GO:0007018">
    <property type="term" value="P:microtubule-based movement"/>
    <property type="evidence" value="ECO:0007669"/>
    <property type="project" value="InterPro"/>
</dbReference>
<dbReference type="InterPro" id="IPR026983">
    <property type="entry name" value="DHC"/>
</dbReference>
<name>A0A5N5TJB1_9CRUS</name>
<dbReference type="InterPro" id="IPR013594">
    <property type="entry name" value="Dynein_heavy_tail"/>
</dbReference>
<gene>
    <name evidence="3" type="primary">Dnah5_1</name>
    <name evidence="3" type="ORF">Anas_02192</name>
</gene>
<dbReference type="PANTHER" id="PTHR46532:SF4">
    <property type="entry name" value="AAA+ ATPASE DOMAIN-CONTAINING PROTEIN"/>
    <property type="match status" value="1"/>
</dbReference>
<dbReference type="GO" id="GO:0051959">
    <property type="term" value="F:dynein light intermediate chain binding"/>
    <property type="evidence" value="ECO:0007669"/>
    <property type="project" value="InterPro"/>
</dbReference>
<comment type="caution">
    <text evidence="3">The sequence shown here is derived from an EMBL/GenBank/DDBJ whole genome shotgun (WGS) entry which is preliminary data.</text>
</comment>
<dbReference type="OrthoDB" id="447173at2759"/>
<comment type="similarity">
    <text evidence="1">Belongs to the dynein heavy chain family.</text>
</comment>
<organism evidence="3 4">
    <name type="scientific">Armadillidium nasatum</name>
    <dbReference type="NCBI Taxonomy" id="96803"/>
    <lineage>
        <taxon>Eukaryota</taxon>
        <taxon>Metazoa</taxon>
        <taxon>Ecdysozoa</taxon>
        <taxon>Arthropoda</taxon>
        <taxon>Crustacea</taxon>
        <taxon>Multicrustacea</taxon>
        <taxon>Malacostraca</taxon>
        <taxon>Eumalacostraca</taxon>
        <taxon>Peracarida</taxon>
        <taxon>Isopoda</taxon>
        <taxon>Oniscidea</taxon>
        <taxon>Crinocheta</taxon>
        <taxon>Armadillidiidae</taxon>
        <taxon>Armadillidium</taxon>
    </lineage>
</organism>
<dbReference type="GO" id="GO:0005858">
    <property type="term" value="C:axonemal dynein complex"/>
    <property type="evidence" value="ECO:0007669"/>
    <property type="project" value="TreeGrafter"/>
</dbReference>
<dbReference type="AlphaFoldDB" id="A0A5N5TJB1"/>
<evidence type="ECO:0000313" key="4">
    <source>
        <dbReference type="Proteomes" id="UP000326759"/>
    </source>
</evidence>
<reference evidence="3 4" key="1">
    <citation type="journal article" date="2019" name="PLoS Biol.">
        <title>Sex chromosomes control vertical transmission of feminizing Wolbachia symbionts in an isopod.</title>
        <authorList>
            <person name="Becking T."/>
            <person name="Chebbi M.A."/>
            <person name="Giraud I."/>
            <person name="Moumen B."/>
            <person name="Laverre T."/>
            <person name="Caubet Y."/>
            <person name="Peccoud J."/>
            <person name="Gilbert C."/>
            <person name="Cordaux R."/>
        </authorList>
    </citation>
    <scope>NUCLEOTIDE SEQUENCE [LARGE SCALE GENOMIC DNA]</scope>
    <source>
        <strain evidence="3">ANa2</strain>
        <tissue evidence="3">Whole body excluding digestive tract and cuticle</tissue>
    </source>
</reference>
<proteinExistence type="inferred from homology"/>
<dbReference type="Pfam" id="PF08385">
    <property type="entry name" value="DHC_N1"/>
    <property type="match status" value="1"/>
</dbReference>
<evidence type="ECO:0000313" key="3">
    <source>
        <dbReference type="EMBL" id="KAB7505780.1"/>
    </source>
</evidence>
<dbReference type="GO" id="GO:0045505">
    <property type="term" value="F:dynein intermediate chain binding"/>
    <property type="evidence" value="ECO:0007669"/>
    <property type="project" value="InterPro"/>
</dbReference>
<feature type="domain" description="Dynein heavy chain tail" evidence="2">
    <location>
        <begin position="2"/>
        <end position="174"/>
    </location>
</feature>
<dbReference type="EMBL" id="SEYY01001110">
    <property type="protein sequence ID" value="KAB7505780.1"/>
    <property type="molecule type" value="Genomic_DNA"/>
</dbReference>
<evidence type="ECO:0000259" key="2">
    <source>
        <dbReference type="Pfam" id="PF08385"/>
    </source>
</evidence>
<keyword evidence="4" id="KW-1185">Reference proteome</keyword>
<dbReference type="Proteomes" id="UP000326759">
    <property type="component" value="Unassembled WGS sequence"/>
</dbReference>
<protein>
    <submittedName>
        <fullName evidence="3">Dynein heavy chain 5, axonemal</fullName>
    </submittedName>
</protein>
<dbReference type="PANTHER" id="PTHR46532">
    <property type="entry name" value="MALE FERTILITY FACTOR KL5"/>
    <property type="match status" value="1"/>
</dbReference>
<sequence>MCAEISRKKYDYLEYKDDSFDKDLEVFAGSIRELLRRVHVMVEKEHEEIWDTPMALKMLARFEGISSVVPNLDVVGKHKKILSRFLQESEKVLKLYNRLSENPPPIQGLPPISGKIQWARGLFKHMEEPMMFFKDHPDLLHKYPEGKEALRRYNRIGRTLVLYEIAYYDMWRKQNFFRCIFSPLGLHIEI</sequence>